<dbReference type="SMART" id="SM00220">
    <property type="entry name" value="S_TKc"/>
    <property type="match status" value="1"/>
</dbReference>
<dbReference type="PANTHER" id="PTHR47634:SF9">
    <property type="entry name" value="PROTEIN KINASE DOMAIN-CONTAINING PROTEIN-RELATED"/>
    <property type="match status" value="1"/>
</dbReference>
<dbReference type="GO" id="GO:0005524">
    <property type="term" value="F:ATP binding"/>
    <property type="evidence" value="ECO:0007669"/>
    <property type="project" value="UniProtKB-KW"/>
</dbReference>
<dbReference type="GO" id="GO:0004674">
    <property type="term" value="F:protein serine/threonine kinase activity"/>
    <property type="evidence" value="ECO:0007669"/>
    <property type="project" value="UniProtKB-KW"/>
</dbReference>
<name>S3C7F3_OPHP1</name>
<dbReference type="OrthoDB" id="5979581at2759"/>
<evidence type="ECO:0000256" key="7">
    <source>
        <dbReference type="ARBA" id="ARBA00047899"/>
    </source>
</evidence>
<dbReference type="SUPFAM" id="SSF56112">
    <property type="entry name" value="Protein kinase-like (PK-like)"/>
    <property type="match status" value="1"/>
</dbReference>
<keyword evidence="3" id="KW-0808">Transferase</keyword>
<dbReference type="Pfam" id="PF00069">
    <property type="entry name" value="Pkinase"/>
    <property type="match status" value="1"/>
</dbReference>
<dbReference type="GO" id="GO:0000245">
    <property type="term" value="P:spliceosomal complex assembly"/>
    <property type="evidence" value="ECO:0007669"/>
    <property type="project" value="TreeGrafter"/>
</dbReference>
<dbReference type="GO" id="GO:0050684">
    <property type="term" value="P:regulation of mRNA processing"/>
    <property type="evidence" value="ECO:0007669"/>
    <property type="project" value="TreeGrafter"/>
</dbReference>
<keyword evidence="4" id="KW-0547">Nucleotide-binding</keyword>
<evidence type="ECO:0000256" key="9">
    <source>
        <dbReference type="SAM" id="MobiDB-lite"/>
    </source>
</evidence>
<comment type="catalytic activity">
    <reaction evidence="8">
        <text>L-seryl-[protein] + ATP = O-phospho-L-seryl-[protein] + ADP + H(+)</text>
        <dbReference type="Rhea" id="RHEA:17989"/>
        <dbReference type="Rhea" id="RHEA-COMP:9863"/>
        <dbReference type="Rhea" id="RHEA-COMP:11604"/>
        <dbReference type="ChEBI" id="CHEBI:15378"/>
        <dbReference type="ChEBI" id="CHEBI:29999"/>
        <dbReference type="ChEBI" id="CHEBI:30616"/>
        <dbReference type="ChEBI" id="CHEBI:83421"/>
        <dbReference type="ChEBI" id="CHEBI:456216"/>
        <dbReference type="EC" id="2.7.11.1"/>
    </reaction>
</comment>
<feature type="region of interest" description="Disordered" evidence="9">
    <location>
        <begin position="1"/>
        <end position="28"/>
    </location>
</feature>
<evidence type="ECO:0000313" key="12">
    <source>
        <dbReference type="Proteomes" id="UP000016923"/>
    </source>
</evidence>
<dbReference type="PROSITE" id="PS50011">
    <property type="entry name" value="PROTEIN_KINASE_DOM"/>
    <property type="match status" value="1"/>
</dbReference>
<dbReference type="GO" id="GO:0005737">
    <property type="term" value="C:cytoplasm"/>
    <property type="evidence" value="ECO:0007669"/>
    <property type="project" value="TreeGrafter"/>
</dbReference>
<evidence type="ECO:0000256" key="2">
    <source>
        <dbReference type="ARBA" id="ARBA00022527"/>
    </source>
</evidence>
<dbReference type="OMA" id="THANRYV"/>
<evidence type="ECO:0000256" key="6">
    <source>
        <dbReference type="ARBA" id="ARBA00022840"/>
    </source>
</evidence>
<evidence type="ECO:0000256" key="1">
    <source>
        <dbReference type="ARBA" id="ARBA00012513"/>
    </source>
</evidence>
<dbReference type="STRING" id="1262450.S3C7F3"/>
<dbReference type="Gene3D" id="1.10.510.10">
    <property type="entry name" value="Transferase(Phosphotransferase) domain 1"/>
    <property type="match status" value="1"/>
</dbReference>
<evidence type="ECO:0000256" key="5">
    <source>
        <dbReference type="ARBA" id="ARBA00022777"/>
    </source>
</evidence>
<dbReference type="GO" id="GO:0005634">
    <property type="term" value="C:nucleus"/>
    <property type="evidence" value="ECO:0007669"/>
    <property type="project" value="TreeGrafter"/>
</dbReference>
<dbReference type="InterPro" id="IPR000719">
    <property type="entry name" value="Prot_kinase_dom"/>
</dbReference>
<evidence type="ECO:0000256" key="8">
    <source>
        <dbReference type="ARBA" id="ARBA00048679"/>
    </source>
</evidence>
<protein>
    <recommendedName>
        <fullName evidence="1">non-specific serine/threonine protein kinase</fullName>
        <ecNumber evidence="1">2.7.11.1</ecNumber>
    </recommendedName>
</protein>
<dbReference type="PANTHER" id="PTHR47634">
    <property type="entry name" value="PROTEIN KINASE DOMAIN-CONTAINING PROTEIN-RELATED"/>
    <property type="match status" value="1"/>
</dbReference>
<evidence type="ECO:0000313" key="11">
    <source>
        <dbReference type="EMBL" id="EPE07866.1"/>
    </source>
</evidence>
<keyword evidence="12" id="KW-1185">Reference proteome</keyword>
<dbReference type="InterPro" id="IPR051334">
    <property type="entry name" value="SRPK"/>
</dbReference>
<keyword evidence="2" id="KW-0723">Serine/threonine-protein kinase</keyword>
<accession>S3C7F3</accession>
<dbReference type="EMBL" id="KE148150">
    <property type="protein sequence ID" value="EPE07866.1"/>
    <property type="molecule type" value="Genomic_DNA"/>
</dbReference>
<dbReference type="AlphaFoldDB" id="S3C7F3"/>
<feature type="domain" description="Protein kinase" evidence="10">
    <location>
        <begin position="61"/>
        <end position="453"/>
    </location>
</feature>
<keyword evidence="5 11" id="KW-0418">Kinase</keyword>
<comment type="catalytic activity">
    <reaction evidence="7">
        <text>L-threonyl-[protein] + ATP = O-phospho-L-threonyl-[protein] + ADP + H(+)</text>
        <dbReference type="Rhea" id="RHEA:46608"/>
        <dbReference type="Rhea" id="RHEA-COMP:11060"/>
        <dbReference type="Rhea" id="RHEA-COMP:11605"/>
        <dbReference type="ChEBI" id="CHEBI:15378"/>
        <dbReference type="ChEBI" id="CHEBI:30013"/>
        <dbReference type="ChEBI" id="CHEBI:30616"/>
        <dbReference type="ChEBI" id="CHEBI:61977"/>
        <dbReference type="ChEBI" id="CHEBI:456216"/>
        <dbReference type="EC" id="2.7.11.1"/>
    </reaction>
</comment>
<dbReference type="EC" id="2.7.11.1" evidence="1"/>
<dbReference type="Proteomes" id="UP000016923">
    <property type="component" value="Unassembled WGS sequence"/>
</dbReference>
<dbReference type="VEuPathDB" id="FungiDB:F503_00588"/>
<feature type="compositionally biased region" description="Basic and acidic residues" evidence="9">
    <location>
        <begin position="1"/>
        <end position="13"/>
    </location>
</feature>
<proteinExistence type="predicted"/>
<dbReference type="eggNOG" id="KOG1290">
    <property type="taxonomic scope" value="Eukaryota"/>
</dbReference>
<keyword evidence="6" id="KW-0067">ATP-binding</keyword>
<gene>
    <name evidence="11" type="ORF">F503_00588</name>
</gene>
<organism evidence="11 12">
    <name type="scientific">Ophiostoma piceae (strain UAMH 11346)</name>
    <name type="common">Sap stain fungus</name>
    <dbReference type="NCBI Taxonomy" id="1262450"/>
    <lineage>
        <taxon>Eukaryota</taxon>
        <taxon>Fungi</taxon>
        <taxon>Dikarya</taxon>
        <taxon>Ascomycota</taxon>
        <taxon>Pezizomycotina</taxon>
        <taxon>Sordariomycetes</taxon>
        <taxon>Sordariomycetidae</taxon>
        <taxon>Ophiostomatales</taxon>
        <taxon>Ophiostomataceae</taxon>
        <taxon>Ophiostoma</taxon>
    </lineage>
</organism>
<sequence length="483" mass="54107">MATKKDTTKKTETTEPAEPAEPAEPSRYPTYCDAFEAENPNRYGPGGYHVVRIGDVLHEHYRIVTKLGYGGYTTIWLAHDSRVSRYVALKISMAGHAEGKPEKEIEALRDLQSDQPDQSHQSDQQGQSYDGRHLLLNVLDAFHVTGPNGTHCCYTMVPAHGPVGFWLDGSLIQLPLARALAGGLVRAVAYMHRRGYVHGDLALRNILKLYPLNDGYIHHLTVDQFYEQYGQPDTEPVLRWDEQPLASGDGGSRHVPDELVQSFFAYGNSIGQDLTLADMRIQLCDFGEAYKPRTTTRVGRDCGTPWPLRPIEAHFMPDAPLSFPADIWTLGMVLWDTVAMQRFASSDHVSEEETISQLIDAFGPLPAEWQGPESWRAFAAARYDAHGKLRSANYFSSLDEAFDKGVQAFRASHNVGVFSDDERAAFLDLIRRMMAYRPEDRLTIEGVLQSEWMQTWALPAFAEAEAVQAKETKEAKEAKETST</sequence>
<evidence type="ECO:0000256" key="3">
    <source>
        <dbReference type="ARBA" id="ARBA00022679"/>
    </source>
</evidence>
<dbReference type="InterPro" id="IPR011009">
    <property type="entry name" value="Kinase-like_dom_sf"/>
</dbReference>
<dbReference type="Gene3D" id="3.30.200.20">
    <property type="entry name" value="Phosphorylase Kinase, domain 1"/>
    <property type="match status" value="1"/>
</dbReference>
<dbReference type="HOGENOM" id="CLU_000288_81_2_1"/>
<evidence type="ECO:0000256" key="4">
    <source>
        <dbReference type="ARBA" id="ARBA00022741"/>
    </source>
</evidence>
<evidence type="ECO:0000259" key="10">
    <source>
        <dbReference type="PROSITE" id="PS50011"/>
    </source>
</evidence>
<reference evidence="11 12" key="1">
    <citation type="journal article" date="2013" name="BMC Genomics">
        <title>The genome and transcriptome of the pine saprophyte Ophiostoma piceae, and a comparison with the bark beetle-associated pine pathogen Grosmannia clavigera.</title>
        <authorList>
            <person name="Haridas S."/>
            <person name="Wang Y."/>
            <person name="Lim L."/>
            <person name="Massoumi Alamouti S."/>
            <person name="Jackman S."/>
            <person name="Docking R."/>
            <person name="Robertson G."/>
            <person name="Birol I."/>
            <person name="Bohlmann J."/>
            <person name="Breuil C."/>
        </authorList>
    </citation>
    <scope>NUCLEOTIDE SEQUENCE [LARGE SCALE GENOMIC DNA]</scope>
    <source>
        <strain evidence="11 12">UAMH 11346</strain>
    </source>
</reference>